<dbReference type="Proteomes" id="UP000218689">
    <property type="component" value="Unassembled WGS sequence"/>
</dbReference>
<evidence type="ECO:0000313" key="3">
    <source>
        <dbReference type="Proteomes" id="UP000218689"/>
    </source>
</evidence>
<dbReference type="AlphaFoldDB" id="A0A224X4V8"/>
<evidence type="ECO:0000313" key="2">
    <source>
        <dbReference type="EMBL" id="GAX46620.1"/>
    </source>
</evidence>
<gene>
    <name evidence="2" type="ORF">RsY01_199</name>
</gene>
<accession>A0A224X4V8</accession>
<proteinExistence type="predicted"/>
<keyword evidence="1" id="KW-0472">Membrane</keyword>
<evidence type="ECO:0008006" key="4">
    <source>
        <dbReference type="Google" id="ProtNLM"/>
    </source>
</evidence>
<evidence type="ECO:0000256" key="1">
    <source>
        <dbReference type="SAM" id="Phobius"/>
    </source>
</evidence>
<dbReference type="OrthoDB" id="2242169at2"/>
<organism evidence="2 3">
    <name type="scientific">Pseudolactococcus reticulitermitis</name>
    <dbReference type="NCBI Taxonomy" id="2025039"/>
    <lineage>
        <taxon>Bacteria</taxon>
        <taxon>Bacillati</taxon>
        <taxon>Bacillota</taxon>
        <taxon>Bacilli</taxon>
        <taxon>Lactobacillales</taxon>
        <taxon>Streptococcaceae</taxon>
        <taxon>Pseudolactococcus</taxon>
    </lineage>
</organism>
<comment type="caution">
    <text evidence="2">The sequence shown here is derived from an EMBL/GenBank/DDBJ whole genome shotgun (WGS) entry which is preliminary data.</text>
</comment>
<feature type="transmembrane region" description="Helical" evidence="1">
    <location>
        <begin position="55"/>
        <end position="80"/>
    </location>
</feature>
<dbReference type="PROSITE" id="PS51257">
    <property type="entry name" value="PROKAR_LIPOPROTEIN"/>
    <property type="match status" value="1"/>
</dbReference>
<keyword evidence="1" id="KW-1133">Transmembrane helix</keyword>
<sequence length="177" mass="19815">MKRKSFIYQTWWIGLIPLLVGCVFMSVAVVMQLVPMDGVDLNGVYTESTSAIHNFRLIFLAAFGGSGLMTFLIGLCLVAYPKYQKNKNQNLKAQGIKVSAEIIDFQATAINVNNRSLSKLTCTAKINGTDYIFKSQPLGLNPLPFLKNERVDVYYDLGNMKRYFVDIDGSARDVIEL</sequence>
<keyword evidence="3" id="KW-1185">Reference proteome</keyword>
<dbReference type="RefSeq" id="WP_094783702.1">
    <property type="nucleotide sequence ID" value="NZ_BEDT01000001.1"/>
</dbReference>
<protein>
    <recommendedName>
        <fullName evidence="4">DUF3592 domain-containing protein</fullName>
    </recommendedName>
</protein>
<reference evidence="3" key="1">
    <citation type="submission" date="2017-08" db="EMBL/GenBank/DDBJ databases">
        <title>Draft genome sequence of Lactococcus sp. strain Rs-Y01, isolated from the gut of the lower termite Reticulitermes speratus.</title>
        <authorList>
            <person name="Ohkuma M."/>
            <person name="Yuki M."/>
        </authorList>
    </citation>
    <scope>NUCLEOTIDE SEQUENCE [LARGE SCALE GENOMIC DNA]</scope>
    <source>
        <strain evidence="3">Rs-Y01</strain>
    </source>
</reference>
<dbReference type="EMBL" id="BEDT01000001">
    <property type="protein sequence ID" value="GAX46620.1"/>
    <property type="molecule type" value="Genomic_DNA"/>
</dbReference>
<feature type="transmembrane region" description="Helical" evidence="1">
    <location>
        <begin position="12"/>
        <end position="35"/>
    </location>
</feature>
<keyword evidence="1" id="KW-0812">Transmembrane</keyword>
<name>A0A224X4V8_9LACT</name>